<dbReference type="SMART" id="SM00449">
    <property type="entry name" value="SPRY"/>
    <property type="match status" value="1"/>
</dbReference>
<evidence type="ECO:0000256" key="1">
    <source>
        <dbReference type="SAM" id="Phobius"/>
    </source>
</evidence>
<keyword evidence="1" id="KW-0812">Transmembrane</keyword>
<evidence type="ECO:0000313" key="4">
    <source>
        <dbReference type="Proteomes" id="UP000752171"/>
    </source>
</evidence>
<evidence type="ECO:0000313" key="3">
    <source>
        <dbReference type="EMBL" id="KAG9274466.1"/>
    </source>
</evidence>
<reference evidence="3 4" key="1">
    <citation type="submission" date="2021-07" db="EMBL/GenBank/DDBJ databases">
        <authorList>
            <person name="Imarazene B."/>
            <person name="Zahm M."/>
            <person name="Klopp C."/>
            <person name="Cabau C."/>
            <person name="Beille S."/>
            <person name="Jouanno E."/>
            <person name="Castinel A."/>
            <person name="Lluch J."/>
            <person name="Gil L."/>
            <person name="Kuchtly C."/>
            <person name="Lopez Roques C."/>
            <person name="Donnadieu C."/>
            <person name="Parrinello H."/>
            <person name="Journot L."/>
            <person name="Du K."/>
            <person name="Schartl M."/>
            <person name="Retaux S."/>
            <person name="Guiguen Y."/>
        </authorList>
    </citation>
    <scope>NUCLEOTIDE SEQUENCE [LARGE SCALE GENOMIC DNA]</scope>
    <source>
        <strain evidence="3">Pach_M1</strain>
        <tissue evidence="3">Testis</tissue>
    </source>
</reference>
<accession>A0A8T2LYN3</accession>
<proteinExistence type="predicted"/>
<protein>
    <submittedName>
        <fullName evidence="3">Butyrophilin subfamily 3 member A1-like isoform X2</fullName>
    </submittedName>
</protein>
<gene>
    <name evidence="3" type="primary">BTN3A1</name>
    <name evidence="3" type="ORF">AMEX_G11388</name>
</gene>
<sequence length="277" mass="31160">MRCNLETVGEVSKQNNAAQDSQHRVQNREATITMRRSRFIILITISVVIILILLGAVVITASKVVELNSLLNPGLTETQKEFPSLSSKKYPCIISMLIIAVLQFIKMVFNPKSAHALLRVSNDGKRLHQAFLSSPPRVPTAETYRRCICVSSKALLSTRVYFELQVTQTVPWTVGFRTASFDADHIPDFFSEFGIWTIASADGKIVINDGKPTPTLYVTPTRVGLYLDYKHGQISFYDAVTKFHLYTYLVSFKEKLLFYAAVDVRAEETHGAFIIFS</sequence>
<dbReference type="Gene3D" id="2.60.120.920">
    <property type="match status" value="1"/>
</dbReference>
<dbReference type="InterPro" id="IPR003879">
    <property type="entry name" value="Butyrophylin_SPRY"/>
</dbReference>
<organism evidence="3 4">
    <name type="scientific">Astyanax mexicanus</name>
    <name type="common">Blind cave fish</name>
    <name type="synonym">Astyanax fasciatus mexicanus</name>
    <dbReference type="NCBI Taxonomy" id="7994"/>
    <lineage>
        <taxon>Eukaryota</taxon>
        <taxon>Metazoa</taxon>
        <taxon>Chordata</taxon>
        <taxon>Craniata</taxon>
        <taxon>Vertebrata</taxon>
        <taxon>Euteleostomi</taxon>
        <taxon>Actinopterygii</taxon>
        <taxon>Neopterygii</taxon>
        <taxon>Teleostei</taxon>
        <taxon>Ostariophysi</taxon>
        <taxon>Characiformes</taxon>
        <taxon>Characoidei</taxon>
        <taxon>Acestrorhamphidae</taxon>
        <taxon>Acestrorhamphinae</taxon>
        <taxon>Astyanax</taxon>
    </lineage>
</organism>
<dbReference type="Proteomes" id="UP000752171">
    <property type="component" value="Unassembled WGS sequence"/>
</dbReference>
<dbReference type="PRINTS" id="PR01407">
    <property type="entry name" value="BUTYPHLNCDUF"/>
</dbReference>
<feature type="transmembrane region" description="Helical" evidence="1">
    <location>
        <begin position="39"/>
        <end position="61"/>
    </location>
</feature>
<name>A0A8T2LYN3_ASTMX</name>
<keyword evidence="1" id="KW-0472">Membrane</keyword>
<evidence type="ECO:0000259" key="2">
    <source>
        <dbReference type="PROSITE" id="PS50188"/>
    </source>
</evidence>
<feature type="domain" description="B30.2/SPRY" evidence="2">
    <location>
        <begin position="86"/>
        <end position="277"/>
    </location>
</feature>
<dbReference type="InterPro" id="IPR003877">
    <property type="entry name" value="SPRY_dom"/>
</dbReference>
<dbReference type="InterPro" id="IPR013320">
    <property type="entry name" value="ConA-like_dom_sf"/>
</dbReference>
<keyword evidence="1" id="KW-1133">Transmembrane helix</keyword>
<dbReference type="EMBL" id="JAICCE010000008">
    <property type="protein sequence ID" value="KAG9274466.1"/>
    <property type="molecule type" value="Genomic_DNA"/>
</dbReference>
<dbReference type="InterPro" id="IPR043136">
    <property type="entry name" value="B30.2/SPRY_sf"/>
</dbReference>
<dbReference type="Pfam" id="PF00622">
    <property type="entry name" value="SPRY"/>
    <property type="match status" value="1"/>
</dbReference>
<feature type="transmembrane region" description="Helical" evidence="1">
    <location>
        <begin position="90"/>
        <end position="109"/>
    </location>
</feature>
<dbReference type="AlphaFoldDB" id="A0A8T2LYN3"/>
<dbReference type="SUPFAM" id="SSF49899">
    <property type="entry name" value="Concanavalin A-like lectins/glucanases"/>
    <property type="match status" value="1"/>
</dbReference>
<dbReference type="PANTHER" id="PTHR24103">
    <property type="entry name" value="E3 UBIQUITIN-PROTEIN LIGASE TRIM"/>
    <property type="match status" value="1"/>
</dbReference>
<comment type="caution">
    <text evidence="3">The sequence shown here is derived from an EMBL/GenBank/DDBJ whole genome shotgun (WGS) entry which is preliminary data.</text>
</comment>
<dbReference type="InterPro" id="IPR001870">
    <property type="entry name" value="B30.2/SPRY"/>
</dbReference>
<dbReference type="PROSITE" id="PS50188">
    <property type="entry name" value="B302_SPRY"/>
    <property type="match status" value="1"/>
</dbReference>
<dbReference type="InterPro" id="IPR050143">
    <property type="entry name" value="TRIM/RBCC"/>
</dbReference>